<evidence type="ECO:0000256" key="1">
    <source>
        <dbReference type="ARBA" id="ARBA00022801"/>
    </source>
</evidence>
<dbReference type="InterPro" id="IPR000757">
    <property type="entry name" value="Beta-glucanase-like"/>
</dbReference>
<gene>
    <name evidence="4" type="ORF">M0R45_032470</name>
</gene>
<sequence>MRIYSSLWNADDWATQGGRVKTDWTQAPSPLRTETSRLMLVLLDHRPPPAASQPLHRRLTSAGRVHGRLKRLMLQAEIGFDGAAAQFQSECKRSRF</sequence>
<accession>A0AAW1WHC7</accession>
<keyword evidence="2" id="KW-0326">Glycosidase</keyword>
<dbReference type="InterPro" id="IPR044791">
    <property type="entry name" value="Beta-glucanase/XTH"/>
</dbReference>
<dbReference type="GO" id="GO:0004553">
    <property type="term" value="F:hydrolase activity, hydrolyzing O-glycosyl compounds"/>
    <property type="evidence" value="ECO:0007669"/>
    <property type="project" value="InterPro"/>
</dbReference>
<evidence type="ECO:0000313" key="4">
    <source>
        <dbReference type="EMBL" id="KAK9924082.1"/>
    </source>
</evidence>
<name>A0AAW1WHC7_RUBAR</name>
<keyword evidence="1" id="KW-0378">Hydrolase</keyword>
<dbReference type="Gene3D" id="2.60.120.200">
    <property type="match status" value="1"/>
</dbReference>
<dbReference type="PANTHER" id="PTHR31062">
    <property type="entry name" value="XYLOGLUCAN ENDOTRANSGLUCOSYLASE/HYDROLASE PROTEIN 8-RELATED"/>
    <property type="match status" value="1"/>
</dbReference>
<protein>
    <recommendedName>
        <fullName evidence="3">GH16 domain-containing protein</fullName>
    </recommendedName>
</protein>
<dbReference type="AlphaFoldDB" id="A0AAW1WHC7"/>
<organism evidence="4 5">
    <name type="scientific">Rubus argutus</name>
    <name type="common">Southern blackberry</name>
    <dbReference type="NCBI Taxonomy" id="59490"/>
    <lineage>
        <taxon>Eukaryota</taxon>
        <taxon>Viridiplantae</taxon>
        <taxon>Streptophyta</taxon>
        <taxon>Embryophyta</taxon>
        <taxon>Tracheophyta</taxon>
        <taxon>Spermatophyta</taxon>
        <taxon>Magnoliopsida</taxon>
        <taxon>eudicotyledons</taxon>
        <taxon>Gunneridae</taxon>
        <taxon>Pentapetalae</taxon>
        <taxon>rosids</taxon>
        <taxon>fabids</taxon>
        <taxon>Rosales</taxon>
        <taxon>Rosaceae</taxon>
        <taxon>Rosoideae</taxon>
        <taxon>Rosoideae incertae sedis</taxon>
        <taxon>Rubus</taxon>
    </lineage>
</organism>
<dbReference type="EMBL" id="JBEDUW010000006">
    <property type="protein sequence ID" value="KAK9924082.1"/>
    <property type="molecule type" value="Genomic_DNA"/>
</dbReference>
<dbReference type="SUPFAM" id="SSF49899">
    <property type="entry name" value="Concanavalin A-like lectins/glucanases"/>
    <property type="match status" value="1"/>
</dbReference>
<keyword evidence="5" id="KW-1185">Reference proteome</keyword>
<evidence type="ECO:0000256" key="2">
    <source>
        <dbReference type="ARBA" id="ARBA00023295"/>
    </source>
</evidence>
<dbReference type="GO" id="GO:0005975">
    <property type="term" value="P:carbohydrate metabolic process"/>
    <property type="evidence" value="ECO:0007669"/>
    <property type="project" value="InterPro"/>
</dbReference>
<reference evidence="4 5" key="1">
    <citation type="journal article" date="2023" name="G3 (Bethesda)">
        <title>A chromosome-length genome assembly and annotation of blackberry (Rubus argutus, cv. 'Hillquist').</title>
        <authorList>
            <person name="Bruna T."/>
            <person name="Aryal R."/>
            <person name="Dudchenko O."/>
            <person name="Sargent D.J."/>
            <person name="Mead D."/>
            <person name="Buti M."/>
            <person name="Cavallini A."/>
            <person name="Hytonen T."/>
            <person name="Andres J."/>
            <person name="Pham M."/>
            <person name="Weisz D."/>
            <person name="Mascagni F."/>
            <person name="Usai G."/>
            <person name="Natali L."/>
            <person name="Bassil N."/>
            <person name="Fernandez G.E."/>
            <person name="Lomsadze A."/>
            <person name="Armour M."/>
            <person name="Olukolu B."/>
            <person name="Poorten T."/>
            <person name="Britton C."/>
            <person name="Davik J."/>
            <person name="Ashrafi H."/>
            <person name="Aiden E.L."/>
            <person name="Borodovsky M."/>
            <person name="Worthington M."/>
        </authorList>
    </citation>
    <scope>NUCLEOTIDE SEQUENCE [LARGE SCALE GENOMIC DNA]</scope>
    <source>
        <strain evidence="4">PI 553951</strain>
    </source>
</reference>
<proteinExistence type="predicted"/>
<comment type="caution">
    <text evidence="4">The sequence shown here is derived from an EMBL/GenBank/DDBJ whole genome shotgun (WGS) entry which is preliminary data.</text>
</comment>
<dbReference type="Proteomes" id="UP001457282">
    <property type="component" value="Unassembled WGS sequence"/>
</dbReference>
<dbReference type="Pfam" id="PF00722">
    <property type="entry name" value="Glyco_hydro_16"/>
    <property type="match status" value="1"/>
</dbReference>
<dbReference type="InterPro" id="IPR013320">
    <property type="entry name" value="ConA-like_dom_sf"/>
</dbReference>
<feature type="domain" description="GH16" evidence="3">
    <location>
        <begin position="1"/>
        <end position="25"/>
    </location>
</feature>
<evidence type="ECO:0000313" key="5">
    <source>
        <dbReference type="Proteomes" id="UP001457282"/>
    </source>
</evidence>
<evidence type="ECO:0000259" key="3">
    <source>
        <dbReference type="Pfam" id="PF00722"/>
    </source>
</evidence>